<dbReference type="EMBL" id="MLAK01000926">
    <property type="protein sequence ID" value="OHT01105.1"/>
    <property type="molecule type" value="Genomic_DNA"/>
</dbReference>
<comment type="caution">
    <text evidence="1">The sequence shown here is derived from an EMBL/GenBank/DDBJ whole genome shotgun (WGS) entry which is preliminary data.</text>
</comment>
<dbReference type="GeneID" id="94824954"/>
<name>A0A1J4JPS5_9EUKA</name>
<evidence type="ECO:0000313" key="2">
    <source>
        <dbReference type="Proteomes" id="UP000179807"/>
    </source>
</evidence>
<protein>
    <submittedName>
        <fullName evidence="1">Uncharacterized protein</fullName>
    </submittedName>
</protein>
<keyword evidence="2" id="KW-1185">Reference proteome</keyword>
<dbReference type="AlphaFoldDB" id="A0A1J4JPS5"/>
<dbReference type="RefSeq" id="XP_068354241.1">
    <property type="nucleotide sequence ID" value="XM_068490250.1"/>
</dbReference>
<dbReference type="SUPFAM" id="SSF50978">
    <property type="entry name" value="WD40 repeat-like"/>
    <property type="match status" value="1"/>
</dbReference>
<dbReference type="OrthoDB" id="10543810at2759"/>
<dbReference type="Proteomes" id="UP000179807">
    <property type="component" value="Unassembled WGS sequence"/>
</dbReference>
<evidence type="ECO:0000313" key="1">
    <source>
        <dbReference type="EMBL" id="OHT01105.1"/>
    </source>
</evidence>
<sequence length="383" mass="43304">MRSRCPVESKVLSNTNTSINMENELERFVSQIEENTFTILSIKQKFKLMKTNSEVFKSETVEKLDTFEKQINEIESHVINAFTDFNKRLDHMELLGFRPASYHPAKIITISDNHQITSAFYSSDFVYIGTDSSRIVIYAGKSMQFTNEIGPLDGAPVVDIGLVSRAENPILAARTTANMIHIIDIMKPSQKRSISSKLYVTWPSNLPSSYRLVTVEEENKLNFYDENIAVSNTIETPVEKMYPGPDRLIVTNGKILSIFNLDDEITVENSIELPFAPKLISSSRTFFVASGECNDIAVIEFNGNFKLVNVGGPSRFLFTWGSYYFRVGEDTLVQCRDFTGKNEVITIGDPAWWPHEKQGPLAECKIMESTLVTAVDLKCVLWN</sequence>
<accession>A0A1J4JPS5</accession>
<reference evidence="1" key="1">
    <citation type="submission" date="2016-10" db="EMBL/GenBank/DDBJ databases">
        <authorList>
            <person name="Benchimol M."/>
            <person name="Almeida L.G."/>
            <person name="Vasconcelos A.T."/>
            <person name="Perreira-Neves A."/>
            <person name="Rosa I.A."/>
            <person name="Tasca T."/>
            <person name="Bogo M.R."/>
            <person name="de Souza W."/>
        </authorList>
    </citation>
    <scope>NUCLEOTIDE SEQUENCE [LARGE SCALE GENOMIC DNA]</scope>
    <source>
        <strain evidence="1">K</strain>
    </source>
</reference>
<proteinExistence type="predicted"/>
<dbReference type="InterPro" id="IPR036322">
    <property type="entry name" value="WD40_repeat_dom_sf"/>
</dbReference>
<organism evidence="1 2">
    <name type="scientific">Tritrichomonas foetus</name>
    <dbReference type="NCBI Taxonomy" id="1144522"/>
    <lineage>
        <taxon>Eukaryota</taxon>
        <taxon>Metamonada</taxon>
        <taxon>Parabasalia</taxon>
        <taxon>Tritrichomonadida</taxon>
        <taxon>Tritrichomonadidae</taxon>
        <taxon>Tritrichomonas</taxon>
    </lineage>
</organism>
<dbReference type="VEuPathDB" id="TrichDB:TRFO_01684"/>
<gene>
    <name evidence="1" type="ORF">TRFO_01684</name>
</gene>